<dbReference type="Proteomes" id="UP000030655">
    <property type="component" value="Unassembled WGS sequence"/>
</dbReference>
<evidence type="ECO:0000313" key="1">
    <source>
        <dbReference type="EMBL" id="KCZ81017.1"/>
    </source>
</evidence>
<dbReference type="AlphaFoldDB" id="A0A059F1P3"/>
<organism evidence="1 2">
    <name type="scientific">Anncaliia algerae PRA339</name>
    <dbReference type="NCBI Taxonomy" id="1288291"/>
    <lineage>
        <taxon>Eukaryota</taxon>
        <taxon>Fungi</taxon>
        <taxon>Fungi incertae sedis</taxon>
        <taxon>Microsporidia</taxon>
        <taxon>Tubulinosematoidea</taxon>
        <taxon>Tubulinosematidae</taxon>
        <taxon>Anncaliia</taxon>
    </lineage>
</organism>
<sequence>MLKLATTFITFLVAYGIIFSQLLLNISISVKKEGYFDPNYSQSSYKIRTNLKSADKKREWFEFYTRSKKVDVNDKLEFESPEYTFQLQDNYSTLKKVNNVNNLEKIDDPFVKEVIYLLKCGRSLRFKIKERILILYSNDFCSPFEVFYLKKNFKHFNTITEQEFEEEFENLSFKKNHKINDIEELNEIEKFIIHLSLNIRDFPKNYESLDSLIRYVELDVITFKITYKNNKIVVWNDGEVFLVINVRDKKISNILNEFVKSYPALERLKKLLMGNALLCYCKKDRFIIRCFNESNVSTYVLEFDVSEVNEKNTAVKELYEYLKNEGVIYDFKLTGSSGSLIKLLKKFKKYKINGEEEFFK</sequence>
<dbReference type="EMBL" id="KK365153">
    <property type="protein sequence ID" value="KCZ81017.1"/>
    <property type="molecule type" value="Genomic_DNA"/>
</dbReference>
<accession>A0A059F1P3</accession>
<dbReference type="HOGENOM" id="CLU_769394_0_0_1"/>
<dbReference type="VEuPathDB" id="MicrosporidiaDB:H312_01564"/>
<name>A0A059F1P3_9MICR</name>
<reference evidence="1 2" key="2">
    <citation type="submission" date="2014-03" db="EMBL/GenBank/DDBJ databases">
        <title>The Genome Sequence of Anncaliia algerae insect isolate PRA339.</title>
        <authorList>
            <consortium name="The Broad Institute Genome Sequencing Platform"/>
            <consortium name="The Broad Institute Genome Sequencing Center for Infectious Disease"/>
            <person name="Cuomo C."/>
            <person name="Becnel J."/>
            <person name="Sanscrainte N."/>
            <person name="Walker B."/>
            <person name="Young S.K."/>
            <person name="Zeng Q."/>
            <person name="Gargeya S."/>
            <person name="Fitzgerald M."/>
            <person name="Haas B."/>
            <person name="Abouelleil A."/>
            <person name="Alvarado L."/>
            <person name="Arachchi H.M."/>
            <person name="Berlin A.M."/>
            <person name="Chapman S.B."/>
            <person name="Dewar J."/>
            <person name="Goldberg J."/>
            <person name="Griggs A."/>
            <person name="Gujja S."/>
            <person name="Hansen M."/>
            <person name="Howarth C."/>
            <person name="Imamovic A."/>
            <person name="Larimer J."/>
            <person name="McCowan C."/>
            <person name="Murphy C."/>
            <person name="Neiman D."/>
            <person name="Pearson M."/>
            <person name="Priest M."/>
            <person name="Roberts A."/>
            <person name="Saif S."/>
            <person name="Shea T."/>
            <person name="Sisk P."/>
            <person name="Sykes S."/>
            <person name="Wortman J."/>
            <person name="Nusbaum C."/>
            <person name="Birren B."/>
        </authorList>
    </citation>
    <scope>NUCLEOTIDE SEQUENCE [LARGE SCALE GENOMIC DNA]</scope>
    <source>
        <strain evidence="1 2">PRA339</strain>
    </source>
</reference>
<proteinExistence type="predicted"/>
<gene>
    <name evidence="1" type="ORF">H312_01564</name>
</gene>
<keyword evidence="2" id="KW-1185">Reference proteome</keyword>
<reference evidence="2" key="1">
    <citation type="submission" date="2013-02" db="EMBL/GenBank/DDBJ databases">
        <authorList>
            <consortium name="The Broad Institute Genome Sequencing Platform"/>
            <person name="Cuomo C."/>
            <person name="Becnel J."/>
            <person name="Sanscrainte N."/>
            <person name="Walker B."/>
            <person name="Young S.K."/>
            <person name="Zeng Q."/>
            <person name="Gargeya S."/>
            <person name="Fitzgerald M."/>
            <person name="Haas B."/>
            <person name="Abouelleil A."/>
            <person name="Alvarado L."/>
            <person name="Arachchi H.M."/>
            <person name="Berlin A.M."/>
            <person name="Chapman S.B."/>
            <person name="Dewar J."/>
            <person name="Goldberg J."/>
            <person name="Griggs A."/>
            <person name="Gujja S."/>
            <person name="Hansen M."/>
            <person name="Howarth C."/>
            <person name="Imamovic A."/>
            <person name="Larimer J."/>
            <person name="McCowan C."/>
            <person name="Murphy C."/>
            <person name="Neiman D."/>
            <person name="Pearson M."/>
            <person name="Priest M."/>
            <person name="Roberts A."/>
            <person name="Saif S."/>
            <person name="Shea T."/>
            <person name="Sisk P."/>
            <person name="Sykes S."/>
            <person name="Wortman J."/>
            <person name="Nusbaum C."/>
            <person name="Birren B."/>
        </authorList>
    </citation>
    <scope>NUCLEOTIDE SEQUENCE [LARGE SCALE GENOMIC DNA]</scope>
    <source>
        <strain evidence="2">PRA339</strain>
    </source>
</reference>
<evidence type="ECO:0000313" key="2">
    <source>
        <dbReference type="Proteomes" id="UP000030655"/>
    </source>
</evidence>
<protein>
    <submittedName>
        <fullName evidence="1">Uncharacterized protein</fullName>
    </submittedName>
</protein>
<dbReference type="OrthoDB" id="10334157at2759"/>